<organism evidence="1">
    <name type="scientific">marine sediment metagenome</name>
    <dbReference type="NCBI Taxonomy" id="412755"/>
    <lineage>
        <taxon>unclassified sequences</taxon>
        <taxon>metagenomes</taxon>
        <taxon>ecological metagenomes</taxon>
    </lineage>
</organism>
<protein>
    <submittedName>
        <fullName evidence="1">Uncharacterized protein</fullName>
    </submittedName>
</protein>
<name>X1M987_9ZZZZ</name>
<dbReference type="AlphaFoldDB" id="X1M987"/>
<gene>
    <name evidence="1" type="ORF">S06H3_34179</name>
</gene>
<reference evidence="1" key="1">
    <citation type="journal article" date="2014" name="Front. Microbiol.">
        <title>High frequency of phylogenetically diverse reductive dehalogenase-homologous genes in deep subseafloor sedimentary metagenomes.</title>
        <authorList>
            <person name="Kawai M."/>
            <person name="Futagami T."/>
            <person name="Toyoda A."/>
            <person name="Takaki Y."/>
            <person name="Nishi S."/>
            <person name="Hori S."/>
            <person name="Arai W."/>
            <person name="Tsubouchi T."/>
            <person name="Morono Y."/>
            <person name="Uchiyama I."/>
            <person name="Ito T."/>
            <person name="Fujiyama A."/>
            <person name="Inagaki F."/>
            <person name="Takami H."/>
        </authorList>
    </citation>
    <scope>NUCLEOTIDE SEQUENCE</scope>
    <source>
        <strain evidence="1">Expedition CK06-06</strain>
    </source>
</reference>
<comment type="caution">
    <text evidence="1">The sequence shown here is derived from an EMBL/GenBank/DDBJ whole genome shotgun (WGS) entry which is preliminary data.</text>
</comment>
<evidence type="ECO:0000313" key="1">
    <source>
        <dbReference type="EMBL" id="GAI27848.1"/>
    </source>
</evidence>
<sequence>MVVVEIKVTGIKNCRCEEEIRKKLRAEIKSAIESSYLVKKINRISRNALRRGFHVVARHSECIAEKINRINQKCT</sequence>
<accession>X1M987</accession>
<proteinExistence type="predicted"/>
<dbReference type="EMBL" id="BARV01020482">
    <property type="protein sequence ID" value="GAI27848.1"/>
    <property type="molecule type" value="Genomic_DNA"/>
</dbReference>